<feature type="binding site" evidence="11">
    <location>
        <position position="67"/>
    </location>
    <ligand>
        <name>substrate</name>
    </ligand>
</feature>
<comment type="similarity">
    <text evidence="2 11">Belongs to the shikimate kinase family.</text>
</comment>
<dbReference type="PRINTS" id="PR01100">
    <property type="entry name" value="SHIKIMTKNASE"/>
</dbReference>
<dbReference type="PANTHER" id="PTHR21087:SF16">
    <property type="entry name" value="SHIKIMATE KINASE 1, CHLOROPLASTIC"/>
    <property type="match status" value="1"/>
</dbReference>
<keyword evidence="5 11" id="KW-0808">Transferase</keyword>
<evidence type="ECO:0000256" key="5">
    <source>
        <dbReference type="ARBA" id="ARBA00022679"/>
    </source>
</evidence>
<dbReference type="SUPFAM" id="SSF52540">
    <property type="entry name" value="P-loop containing nucleoside triphosphate hydrolases"/>
    <property type="match status" value="1"/>
</dbReference>
<dbReference type="EMBL" id="JAGRPV010000001">
    <property type="protein sequence ID" value="MDI4646841.1"/>
    <property type="molecule type" value="Genomic_DNA"/>
</dbReference>
<keyword evidence="11" id="KW-0460">Magnesium</keyword>
<dbReference type="InterPro" id="IPR027417">
    <property type="entry name" value="P-loop_NTPase"/>
</dbReference>
<feature type="binding site" evidence="11">
    <location>
        <position position="147"/>
    </location>
    <ligand>
        <name>substrate</name>
    </ligand>
</feature>
<gene>
    <name evidence="11" type="primary">aroK</name>
    <name evidence="12" type="ORF">KB449_17840</name>
</gene>
<dbReference type="InterPro" id="IPR031322">
    <property type="entry name" value="Shikimate/glucono_kinase"/>
</dbReference>
<comment type="catalytic activity">
    <reaction evidence="10 11">
        <text>shikimate + ATP = 3-phosphoshikimate + ADP + H(+)</text>
        <dbReference type="Rhea" id="RHEA:13121"/>
        <dbReference type="ChEBI" id="CHEBI:15378"/>
        <dbReference type="ChEBI" id="CHEBI:30616"/>
        <dbReference type="ChEBI" id="CHEBI:36208"/>
        <dbReference type="ChEBI" id="CHEBI:145989"/>
        <dbReference type="ChEBI" id="CHEBI:456216"/>
        <dbReference type="EC" id="2.7.1.71"/>
    </reaction>
</comment>
<evidence type="ECO:0000256" key="2">
    <source>
        <dbReference type="ARBA" id="ARBA00006997"/>
    </source>
</evidence>
<feature type="binding site" evidence="11">
    <location>
        <position position="90"/>
    </location>
    <ligand>
        <name>substrate</name>
    </ligand>
</feature>
<feature type="binding site" evidence="11">
    <location>
        <position position="163"/>
    </location>
    <ligand>
        <name>ATP</name>
        <dbReference type="ChEBI" id="CHEBI:30616"/>
    </ligand>
</feature>
<comment type="subcellular location">
    <subcellularLocation>
        <location evidence="11">Cytoplasm</location>
    </subcellularLocation>
</comment>
<evidence type="ECO:0000256" key="3">
    <source>
        <dbReference type="ARBA" id="ARBA00012154"/>
    </source>
</evidence>
<keyword evidence="8 11" id="KW-0067">ATP-binding</keyword>
<feature type="binding site" evidence="11">
    <location>
        <position position="25"/>
    </location>
    <ligand>
        <name>Mg(2+)</name>
        <dbReference type="ChEBI" id="CHEBI:18420"/>
    </ligand>
</feature>
<dbReference type="InterPro" id="IPR000623">
    <property type="entry name" value="Shikimate_kinase/TSH1"/>
</dbReference>
<evidence type="ECO:0000256" key="1">
    <source>
        <dbReference type="ARBA" id="ARBA00004842"/>
    </source>
</evidence>
<comment type="caution">
    <text evidence="12">The sequence shown here is derived from an EMBL/GenBank/DDBJ whole genome shotgun (WGS) entry which is preliminary data.</text>
</comment>
<dbReference type="GO" id="GO:0004765">
    <property type="term" value="F:shikimate kinase activity"/>
    <property type="evidence" value="ECO:0007669"/>
    <property type="project" value="UniProtKB-EC"/>
</dbReference>
<protein>
    <recommendedName>
        <fullName evidence="3 11">Shikimate kinase</fullName>
        <shortName evidence="11">SK</shortName>
        <ecNumber evidence="3 11">2.7.1.71</ecNumber>
    </recommendedName>
</protein>
<keyword evidence="11" id="KW-0479">Metal-binding</keyword>
<accession>A0ABT6TJ36</accession>
<keyword evidence="6 11" id="KW-0547">Nucleotide-binding</keyword>
<feature type="binding site" evidence="11">
    <location>
        <begin position="21"/>
        <end position="26"/>
    </location>
    <ligand>
        <name>ATP</name>
        <dbReference type="ChEBI" id="CHEBI:30616"/>
    </ligand>
</feature>
<evidence type="ECO:0000256" key="4">
    <source>
        <dbReference type="ARBA" id="ARBA00022605"/>
    </source>
</evidence>
<evidence type="ECO:0000256" key="7">
    <source>
        <dbReference type="ARBA" id="ARBA00022777"/>
    </source>
</evidence>
<feature type="binding site" evidence="11">
    <location>
        <position position="43"/>
    </location>
    <ligand>
        <name>substrate</name>
    </ligand>
</feature>
<evidence type="ECO:0000256" key="11">
    <source>
        <dbReference type="HAMAP-Rule" id="MF_00109"/>
    </source>
</evidence>
<keyword evidence="9 11" id="KW-0057">Aromatic amino acid biosynthesis</keyword>
<keyword evidence="13" id="KW-1185">Reference proteome</keyword>
<comment type="pathway">
    <text evidence="1 11">Metabolic intermediate biosynthesis; chorismate biosynthesis; chorismate from D-erythrose 4-phosphate and phosphoenolpyruvate: step 5/7.</text>
</comment>
<evidence type="ECO:0000256" key="9">
    <source>
        <dbReference type="ARBA" id="ARBA00023141"/>
    </source>
</evidence>
<feature type="binding site" evidence="11">
    <location>
        <position position="129"/>
    </location>
    <ligand>
        <name>ATP</name>
        <dbReference type="ChEBI" id="CHEBI:30616"/>
    </ligand>
</feature>
<comment type="function">
    <text evidence="11">Catalyzes the specific phosphorylation of the 3-hydroxyl group of shikimic acid using ATP as a cosubstrate.</text>
</comment>
<dbReference type="PANTHER" id="PTHR21087">
    <property type="entry name" value="SHIKIMATE KINASE"/>
    <property type="match status" value="1"/>
</dbReference>
<sequence length="180" mass="20352">MQAQQSKPYHERNIVLIGFMGAGKTTIGKALAAKLSREFIDVDELIAAEQGMPVTEIFRTLGEGAFRRMEKEYISELCLQQRGAVLSLGGGAFLQEEIRDLCMANAAVFLMDIPWEQWKTRLPLIRDSRPILQNKTDEEIKALYDSRQAIYERHHCKVDAGSQTPEAAAQAIVDWLEEQK</sequence>
<keyword evidence="4 11" id="KW-0028">Amino-acid biosynthesis</keyword>
<evidence type="ECO:0000313" key="13">
    <source>
        <dbReference type="Proteomes" id="UP001161691"/>
    </source>
</evidence>
<evidence type="ECO:0000313" key="12">
    <source>
        <dbReference type="EMBL" id="MDI4646841.1"/>
    </source>
</evidence>
<dbReference type="Gene3D" id="3.40.50.300">
    <property type="entry name" value="P-loop containing nucleotide triphosphate hydrolases"/>
    <property type="match status" value="1"/>
</dbReference>
<proteinExistence type="inferred from homology"/>
<comment type="cofactor">
    <cofactor evidence="11">
        <name>Mg(2+)</name>
        <dbReference type="ChEBI" id="CHEBI:18420"/>
    </cofactor>
    <text evidence="11">Binds 1 Mg(2+) ion per subunit.</text>
</comment>
<evidence type="ECO:0000256" key="6">
    <source>
        <dbReference type="ARBA" id="ARBA00022741"/>
    </source>
</evidence>
<dbReference type="PROSITE" id="PS01128">
    <property type="entry name" value="SHIKIMATE_KINASE"/>
    <property type="match status" value="1"/>
</dbReference>
<evidence type="ECO:0000256" key="8">
    <source>
        <dbReference type="ARBA" id="ARBA00022840"/>
    </source>
</evidence>
<dbReference type="HAMAP" id="MF_00109">
    <property type="entry name" value="Shikimate_kinase"/>
    <property type="match status" value="1"/>
</dbReference>
<dbReference type="EC" id="2.7.1.71" evidence="3 11"/>
<comment type="subunit">
    <text evidence="11">Monomer.</text>
</comment>
<dbReference type="CDD" id="cd00464">
    <property type="entry name" value="SK"/>
    <property type="match status" value="1"/>
</dbReference>
<dbReference type="RefSeq" id="WP_282909652.1">
    <property type="nucleotide sequence ID" value="NZ_JAGRPV010000001.1"/>
</dbReference>
<reference evidence="12" key="1">
    <citation type="submission" date="2023-04" db="EMBL/GenBank/DDBJ databases">
        <title>Comparative genomic analysis of Cohnella hashimotonis sp. nov., isolated from the International Space Station.</title>
        <authorList>
            <person name="Venkateswaran K."/>
            <person name="Simpson A."/>
        </authorList>
    </citation>
    <scope>NUCLEOTIDE SEQUENCE</scope>
    <source>
        <strain evidence="12">F6_2S_P_1</strain>
    </source>
</reference>
<keyword evidence="7 11" id="KW-0418">Kinase</keyword>
<organism evidence="12 13">
    <name type="scientific">Cohnella hashimotonis</name>
    <dbReference type="NCBI Taxonomy" id="2826895"/>
    <lineage>
        <taxon>Bacteria</taxon>
        <taxon>Bacillati</taxon>
        <taxon>Bacillota</taxon>
        <taxon>Bacilli</taxon>
        <taxon>Bacillales</taxon>
        <taxon>Paenibacillaceae</taxon>
        <taxon>Cohnella</taxon>
    </lineage>
</organism>
<dbReference type="Proteomes" id="UP001161691">
    <property type="component" value="Unassembled WGS sequence"/>
</dbReference>
<evidence type="ECO:0000256" key="10">
    <source>
        <dbReference type="ARBA" id="ARBA00048567"/>
    </source>
</evidence>
<dbReference type="Pfam" id="PF01202">
    <property type="entry name" value="SKI"/>
    <property type="match status" value="1"/>
</dbReference>
<dbReference type="InterPro" id="IPR023000">
    <property type="entry name" value="Shikimate_kinase_CS"/>
</dbReference>
<name>A0ABT6TJ36_9BACL</name>
<keyword evidence="11" id="KW-0963">Cytoplasm</keyword>